<gene>
    <name evidence="4" type="ORF">A5886_001987</name>
</gene>
<dbReference type="RefSeq" id="WP_086274972.1">
    <property type="nucleotide sequence ID" value="NZ_NGKU01000001.1"/>
</dbReference>
<proteinExistence type="predicted"/>
<feature type="signal peptide" evidence="2">
    <location>
        <begin position="1"/>
        <end position="23"/>
    </location>
</feature>
<feature type="region of interest" description="Disordered" evidence="1">
    <location>
        <begin position="33"/>
        <end position="92"/>
    </location>
</feature>
<comment type="caution">
    <text evidence="4">The sequence shown here is derived from an EMBL/GenBank/DDBJ whole genome shotgun (WGS) entry which is preliminary data.</text>
</comment>
<dbReference type="SUPFAM" id="SSF56601">
    <property type="entry name" value="beta-lactamase/transpeptidase-like"/>
    <property type="match status" value="1"/>
</dbReference>
<feature type="domain" description="Beta-lactamase class A catalytic" evidence="3">
    <location>
        <begin position="506"/>
        <end position="706"/>
    </location>
</feature>
<evidence type="ECO:0000313" key="5">
    <source>
        <dbReference type="Proteomes" id="UP000195043"/>
    </source>
</evidence>
<dbReference type="InterPro" id="IPR012338">
    <property type="entry name" value="Beta-lactam/transpept-like"/>
</dbReference>
<evidence type="ECO:0000256" key="1">
    <source>
        <dbReference type="SAM" id="MobiDB-lite"/>
    </source>
</evidence>
<evidence type="ECO:0000256" key="2">
    <source>
        <dbReference type="SAM" id="SignalP"/>
    </source>
</evidence>
<dbReference type="AlphaFoldDB" id="A0A242A798"/>
<dbReference type="GO" id="GO:0046677">
    <property type="term" value="P:response to antibiotic"/>
    <property type="evidence" value="ECO:0007669"/>
    <property type="project" value="InterPro"/>
</dbReference>
<dbReference type="GO" id="GO:0008800">
    <property type="term" value="F:beta-lactamase activity"/>
    <property type="evidence" value="ECO:0007669"/>
    <property type="project" value="InterPro"/>
</dbReference>
<feature type="chain" id="PRO_5013303536" description="Beta-lactamase class A catalytic domain-containing protein" evidence="2">
    <location>
        <begin position="24"/>
        <end position="726"/>
    </location>
</feature>
<keyword evidence="5" id="KW-1185">Reference proteome</keyword>
<reference evidence="4 5" key="1">
    <citation type="submission" date="2017-05" db="EMBL/GenBank/DDBJ databases">
        <title>The Genome Sequence of Enterococcus sp. 8G7_MSG3316.</title>
        <authorList>
            <consortium name="The Broad Institute Genomics Platform"/>
            <consortium name="The Broad Institute Genomic Center for Infectious Diseases"/>
            <person name="Earl A."/>
            <person name="Manson A."/>
            <person name="Schwartman J."/>
            <person name="Gilmore M."/>
            <person name="Abouelleil A."/>
            <person name="Cao P."/>
            <person name="Chapman S."/>
            <person name="Cusick C."/>
            <person name="Shea T."/>
            <person name="Young S."/>
            <person name="Neafsey D."/>
            <person name="Nusbaum C."/>
            <person name="Birren B."/>
        </authorList>
    </citation>
    <scope>NUCLEOTIDE SEQUENCE [LARGE SCALE GENOMIC DNA]</scope>
    <source>
        <strain evidence="4 5">8G7_MSG3316</strain>
    </source>
</reference>
<evidence type="ECO:0000313" key="4">
    <source>
        <dbReference type="EMBL" id="OTN76908.1"/>
    </source>
</evidence>
<dbReference type="STRING" id="1834191.A5886_001987"/>
<name>A0A242A798_9ENTE</name>
<organism evidence="4 5">
    <name type="scientific">Candidatus Enterococcus testudinis</name>
    <dbReference type="NCBI Taxonomy" id="1834191"/>
    <lineage>
        <taxon>Bacteria</taxon>
        <taxon>Bacillati</taxon>
        <taxon>Bacillota</taxon>
        <taxon>Bacilli</taxon>
        <taxon>Lactobacillales</taxon>
        <taxon>Enterococcaceae</taxon>
        <taxon>Enterococcus</taxon>
    </lineage>
</organism>
<evidence type="ECO:0000259" key="3">
    <source>
        <dbReference type="Pfam" id="PF13354"/>
    </source>
</evidence>
<dbReference type="Proteomes" id="UP000195043">
    <property type="component" value="Unassembled WGS sequence"/>
</dbReference>
<dbReference type="EMBL" id="NGKU01000001">
    <property type="protein sequence ID" value="OTN76908.1"/>
    <property type="molecule type" value="Genomic_DNA"/>
</dbReference>
<sequence length="726" mass="81050">MKKLSVGIGLVCLLLGTNGIANAQAAQQTASTIAQTETNDTVSSSIETTMTTSTTSESRSSSQETGSSSETPHISSSEAAADSAETATTPPEVMQRSSLAYGYATVIVKQASLYDAEANVIATDLSALYQQTYQIQSTIEISGQLVYGLWSNQQVFIGYLAENAITRSDQPLGGAISANTFGMLMTNSILYRDQTLSRTADISAYLNKTLHVAEVFHHYDGSTYSALSDQNQTVIGYVRQDQLQAVNGVQGLYQPYGSYVTITKNDLILFQNFNWDKKNTTQTLVGKTYLAKGKYAHFNGTTYLSLYDSKNKWIGYIPQSGTKVVQAAQGNYQSYQKYVTITGKNYDLWQNFSWKSKQKSKNLIGQTVYAKGRYQHFNGSIYLSLYDKSNRWLGYLNQTAVAVASGKQGVYQSYGKTVTVTKDYSLWQNFGWQKKSNGQQYYNQLLTARGKYQHFNGSTYLSLYTAKGKWVGYINQNGVKLANTQKEKMKNVQKLLNSTYKNNNMSIYVMSLVDSETASRNSTMRIHPASTGKLPALYYTQKMILEKKLDANKKYTYKDAINQMPYSYMRGGAGILQGKSFGQQFSLKQIQAMTAKYSDNQGANFLGYYGANQYDSKMRNEISRIIGRTWTGPFTINAKENALLMQAIYNQGGQLINDLSNTVYDNQRIAKYLPVKVAHKIGDLTSVAHDIAIIYTDQPYVLSVMTRNTSYETIAKLSKQIYDIMK</sequence>
<protein>
    <recommendedName>
        <fullName evidence="3">Beta-lactamase class A catalytic domain-containing protein</fullName>
    </recommendedName>
</protein>
<accession>A0A242A798</accession>
<dbReference type="PANTHER" id="PTHR35333:SF3">
    <property type="entry name" value="BETA-LACTAMASE-TYPE TRANSPEPTIDASE FOLD CONTAINING PROTEIN"/>
    <property type="match status" value="1"/>
</dbReference>
<dbReference type="InterPro" id="IPR045155">
    <property type="entry name" value="Beta-lactam_cat"/>
</dbReference>
<keyword evidence="2" id="KW-0732">Signal</keyword>
<dbReference type="Pfam" id="PF13354">
    <property type="entry name" value="Beta-lactamase2"/>
    <property type="match status" value="1"/>
</dbReference>
<dbReference type="Gene3D" id="3.40.710.10">
    <property type="entry name" value="DD-peptidase/beta-lactamase superfamily"/>
    <property type="match status" value="1"/>
</dbReference>
<dbReference type="GO" id="GO:0030655">
    <property type="term" value="P:beta-lactam antibiotic catabolic process"/>
    <property type="evidence" value="ECO:0007669"/>
    <property type="project" value="InterPro"/>
</dbReference>
<dbReference type="OrthoDB" id="2173042at2"/>
<dbReference type="InterPro" id="IPR000871">
    <property type="entry name" value="Beta-lactam_class-A"/>
</dbReference>
<dbReference type="PANTHER" id="PTHR35333">
    <property type="entry name" value="BETA-LACTAMASE"/>
    <property type="match status" value="1"/>
</dbReference>